<evidence type="ECO:0000256" key="11">
    <source>
        <dbReference type="SAM" id="Phobius"/>
    </source>
</evidence>
<keyword evidence="4 9" id="KW-0812">Transmembrane</keyword>
<comment type="caution">
    <text evidence="12">The sequence shown here is derived from an EMBL/GenBank/DDBJ whole genome shotgun (WGS) entry which is preliminary data.</text>
</comment>
<sequence>MPPSRAPTPLQWESSSNDSGTRAGTESTMRAESTARDVAGGPARDRSGSDSTTGEGAFSYNTARDDYESPTRDDLPTHHVHHHGDYDGKHHVRTSGSTPLHPNLWYKYRQYYREPMAEFAGVMILVIFGTAVDCQVILSANTAVAATPTGNYLSLNFGWAIGAALGVWVSGGISGGHINPAVTLALAAWRGFPWRKVPGFIFAQLMGGIVGAAIVYGNYIHAIDIVEGGRNVRTLKTAGLFATYAADYMTTVSAFFDEFLGTAILLIVVMAMTDKQNTPPPPGLAPLVIFIVILGIGCALGMQTGYAINPARDLGPRILTSMVGYGSQVYTFRSHYWIWCPVAASFAGGLVGALFYDLFLFNGEESIFNKPTKAVRSLQAREKPEDSKV</sequence>
<feature type="region of interest" description="Disordered" evidence="10">
    <location>
        <begin position="1"/>
        <end position="94"/>
    </location>
</feature>
<evidence type="ECO:0000313" key="12">
    <source>
        <dbReference type="EMBL" id="KAL0946192.1"/>
    </source>
</evidence>
<feature type="compositionally biased region" description="Polar residues" evidence="10">
    <location>
        <begin position="49"/>
        <end position="62"/>
    </location>
</feature>
<evidence type="ECO:0000256" key="5">
    <source>
        <dbReference type="ARBA" id="ARBA00022737"/>
    </source>
</evidence>
<accession>A0ABR3ISC9</accession>
<dbReference type="NCBIfam" id="TIGR00861">
    <property type="entry name" value="MIP"/>
    <property type="match status" value="1"/>
</dbReference>
<feature type="compositionally biased region" description="Basic and acidic residues" evidence="10">
    <location>
        <begin position="63"/>
        <end position="89"/>
    </location>
</feature>
<evidence type="ECO:0000313" key="13">
    <source>
        <dbReference type="Proteomes" id="UP001556367"/>
    </source>
</evidence>
<dbReference type="EMBL" id="JASNQZ010000015">
    <property type="protein sequence ID" value="KAL0946192.1"/>
    <property type="molecule type" value="Genomic_DNA"/>
</dbReference>
<dbReference type="PROSITE" id="PS00221">
    <property type="entry name" value="MIP"/>
    <property type="match status" value="1"/>
</dbReference>
<dbReference type="PRINTS" id="PR00783">
    <property type="entry name" value="MINTRINSICP"/>
</dbReference>
<evidence type="ECO:0000256" key="8">
    <source>
        <dbReference type="ARBA" id="ARBA00034651"/>
    </source>
</evidence>
<comment type="subcellular location">
    <subcellularLocation>
        <location evidence="1">Membrane</location>
        <topology evidence="1">Multi-pass membrane protein</topology>
    </subcellularLocation>
</comment>
<evidence type="ECO:0000256" key="9">
    <source>
        <dbReference type="RuleBase" id="RU000477"/>
    </source>
</evidence>
<proteinExistence type="inferred from homology"/>
<dbReference type="Pfam" id="PF00230">
    <property type="entry name" value="MIP"/>
    <property type="match status" value="1"/>
</dbReference>
<dbReference type="SUPFAM" id="SSF81338">
    <property type="entry name" value="Aquaporin-like"/>
    <property type="match status" value="1"/>
</dbReference>
<dbReference type="PANTHER" id="PTHR43829">
    <property type="entry name" value="AQUAPORIN OR AQUAGLYCEROPORIN RELATED"/>
    <property type="match status" value="1"/>
</dbReference>
<feature type="transmembrane region" description="Helical" evidence="11">
    <location>
        <begin position="248"/>
        <end position="272"/>
    </location>
</feature>
<evidence type="ECO:0000256" key="1">
    <source>
        <dbReference type="ARBA" id="ARBA00004141"/>
    </source>
</evidence>
<keyword evidence="7 11" id="KW-0472">Membrane</keyword>
<evidence type="ECO:0008006" key="14">
    <source>
        <dbReference type="Google" id="ProtNLM"/>
    </source>
</evidence>
<keyword evidence="13" id="KW-1185">Reference proteome</keyword>
<dbReference type="PANTHER" id="PTHR43829:SF9">
    <property type="entry name" value="AQUAPORIN-9"/>
    <property type="match status" value="1"/>
</dbReference>
<feature type="transmembrane region" description="Helical" evidence="11">
    <location>
        <begin position="158"/>
        <end position="188"/>
    </location>
</feature>
<feature type="transmembrane region" description="Helical" evidence="11">
    <location>
        <begin position="119"/>
        <end position="138"/>
    </location>
</feature>
<dbReference type="CDD" id="cd00333">
    <property type="entry name" value="MIP"/>
    <property type="match status" value="1"/>
</dbReference>
<dbReference type="InterPro" id="IPR000425">
    <property type="entry name" value="MIP"/>
</dbReference>
<evidence type="ECO:0000256" key="10">
    <source>
        <dbReference type="SAM" id="MobiDB-lite"/>
    </source>
</evidence>
<name>A0ABR3ISC9_9AGAR</name>
<evidence type="ECO:0000256" key="3">
    <source>
        <dbReference type="ARBA" id="ARBA00022448"/>
    </source>
</evidence>
<dbReference type="Gene3D" id="1.20.1080.10">
    <property type="entry name" value="Glycerol uptake facilitator protein"/>
    <property type="match status" value="1"/>
</dbReference>
<reference evidence="13" key="1">
    <citation type="submission" date="2024-06" db="EMBL/GenBank/DDBJ databases">
        <title>Multi-omics analyses provide insights into the biosynthesis of the anticancer antibiotic pleurotin in Hohenbuehelia grisea.</title>
        <authorList>
            <person name="Weaver J.A."/>
            <person name="Alberti F."/>
        </authorList>
    </citation>
    <scope>NUCLEOTIDE SEQUENCE [LARGE SCALE GENOMIC DNA]</scope>
    <source>
        <strain evidence="13">T-177</strain>
    </source>
</reference>
<keyword evidence="6 11" id="KW-1133">Transmembrane helix</keyword>
<organism evidence="12 13">
    <name type="scientific">Hohenbuehelia grisea</name>
    <dbReference type="NCBI Taxonomy" id="104357"/>
    <lineage>
        <taxon>Eukaryota</taxon>
        <taxon>Fungi</taxon>
        <taxon>Dikarya</taxon>
        <taxon>Basidiomycota</taxon>
        <taxon>Agaricomycotina</taxon>
        <taxon>Agaricomycetes</taxon>
        <taxon>Agaricomycetidae</taxon>
        <taxon>Agaricales</taxon>
        <taxon>Pleurotineae</taxon>
        <taxon>Pleurotaceae</taxon>
        <taxon>Hohenbuehelia</taxon>
    </lineage>
</organism>
<keyword evidence="3 9" id="KW-0813">Transport</keyword>
<dbReference type="InterPro" id="IPR022357">
    <property type="entry name" value="MIP_CS"/>
</dbReference>
<dbReference type="Proteomes" id="UP001556367">
    <property type="component" value="Unassembled WGS sequence"/>
</dbReference>
<feature type="transmembrane region" description="Helical" evidence="11">
    <location>
        <begin position="336"/>
        <end position="361"/>
    </location>
</feature>
<feature type="transmembrane region" description="Helical" evidence="11">
    <location>
        <begin position="200"/>
        <end position="220"/>
    </location>
</feature>
<feature type="compositionally biased region" description="Polar residues" evidence="10">
    <location>
        <begin position="11"/>
        <end position="31"/>
    </location>
</feature>
<dbReference type="InterPro" id="IPR050363">
    <property type="entry name" value="MIP/Aquaporin"/>
</dbReference>
<evidence type="ECO:0000256" key="7">
    <source>
        <dbReference type="ARBA" id="ARBA00023136"/>
    </source>
</evidence>
<keyword evidence="5" id="KW-0677">Repeat</keyword>
<gene>
    <name evidence="12" type="ORF">HGRIS_012453</name>
</gene>
<evidence type="ECO:0000256" key="6">
    <source>
        <dbReference type="ARBA" id="ARBA00022989"/>
    </source>
</evidence>
<comment type="catalytic activity">
    <reaction evidence="8">
        <text>H2O(in) = H2O(out)</text>
        <dbReference type="Rhea" id="RHEA:29667"/>
        <dbReference type="ChEBI" id="CHEBI:15377"/>
    </reaction>
</comment>
<protein>
    <recommendedName>
        <fullName evidence="14">Aquaporin</fullName>
    </recommendedName>
</protein>
<evidence type="ECO:0000256" key="2">
    <source>
        <dbReference type="ARBA" id="ARBA00006175"/>
    </source>
</evidence>
<dbReference type="InterPro" id="IPR023271">
    <property type="entry name" value="Aquaporin-like"/>
</dbReference>
<evidence type="ECO:0000256" key="4">
    <source>
        <dbReference type="ARBA" id="ARBA00022692"/>
    </source>
</evidence>
<feature type="transmembrane region" description="Helical" evidence="11">
    <location>
        <begin position="284"/>
        <end position="308"/>
    </location>
</feature>
<comment type="similarity">
    <text evidence="2 9">Belongs to the MIP/aquaporin (TC 1.A.8) family.</text>
</comment>